<feature type="region of interest" description="Disordered" evidence="4">
    <location>
        <begin position="1"/>
        <end position="24"/>
    </location>
</feature>
<dbReference type="PANTHER" id="PTHR22952:SF385">
    <property type="entry name" value="ABSCISIC ACID-INSENSITIVE 5-LIKE PROTEIN 2"/>
    <property type="match status" value="1"/>
</dbReference>
<sequence>MELQEGGGSGGGGSDSSNGKHSQLQGLIGQSSTYSLTLNEVQDQLGKPLTSMNLDELLKNVCTAEGNHSLAMDLDGTASGNQSNLQYQASLPLTGASRKKTVDELWRDIQQNKNNEEITSQEQQPTLGEITLEDFLVKAGVEIESSSEKKRGKSVVGMDPGITPQFSVQGSVIQYTTQSQFLHPPQNMMGIYMAAQTMPQPLQIGAGAMMDIPYTDGQIPLPFPLMGTLSNTQTTGRKRGMCEDIIDISVERRQQRMIKNRESASRSRARKQAYTNELEQKISQLEEENEMLRKRKEFENMFPTTQPAEARCQLRRTSSASF</sequence>
<dbReference type="PROSITE" id="PS00036">
    <property type="entry name" value="BZIP_BASIC"/>
    <property type="match status" value="1"/>
</dbReference>
<dbReference type="GO" id="GO:0045893">
    <property type="term" value="P:positive regulation of DNA-templated transcription"/>
    <property type="evidence" value="ECO:0007669"/>
    <property type="project" value="InterPro"/>
</dbReference>
<proteinExistence type="predicted"/>
<dbReference type="InterPro" id="IPR004827">
    <property type="entry name" value="bZIP"/>
</dbReference>
<reference evidence="6 7" key="1">
    <citation type="journal article" date="2023" name="Hortic Res">
        <title>Pangenome of water caltrop reveals structural variations and asymmetric subgenome divergence after allopolyploidization.</title>
        <authorList>
            <person name="Zhang X."/>
            <person name="Chen Y."/>
            <person name="Wang L."/>
            <person name="Yuan Y."/>
            <person name="Fang M."/>
            <person name="Shi L."/>
            <person name="Lu R."/>
            <person name="Comes H.P."/>
            <person name="Ma Y."/>
            <person name="Chen Y."/>
            <person name="Huang G."/>
            <person name="Zhou Y."/>
            <person name="Zheng Z."/>
            <person name="Qiu Y."/>
        </authorList>
    </citation>
    <scope>NUCLEOTIDE SEQUENCE [LARGE SCALE GENOMIC DNA]</scope>
    <source>
        <strain evidence="6">F231</strain>
    </source>
</reference>
<evidence type="ECO:0000259" key="5">
    <source>
        <dbReference type="PROSITE" id="PS50217"/>
    </source>
</evidence>
<feature type="region of interest" description="Disordered" evidence="4">
    <location>
        <begin position="302"/>
        <end position="322"/>
    </location>
</feature>
<accession>A0AAN7LEN0</accession>
<evidence type="ECO:0000256" key="1">
    <source>
        <dbReference type="ARBA" id="ARBA00004123"/>
    </source>
</evidence>
<evidence type="ECO:0000313" key="6">
    <source>
        <dbReference type="EMBL" id="KAK4782864.1"/>
    </source>
</evidence>
<feature type="region of interest" description="Disordered" evidence="4">
    <location>
        <begin position="258"/>
        <end position="282"/>
    </location>
</feature>
<dbReference type="CDD" id="cd14707">
    <property type="entry name" value="bZIP_plant_BZIP46"/>
    <property type="match status" value="1"/>
</dbReference>
<dbReference type="Gene3D" id="1.20.5.170">
    <property type="match status" value="1"/>
</dbReference>
<dbReference type="PROSITE" id="PS50217">
    <property type="entry name" value="BZIP"/>
    <property type="match status" value="1"/>
</dbReference>
<dbReference type="PANTHER" id="PTHR22952">
    <property type="entry name" value="CAMP-RESPONSE ELEMENT BINDING PROTEIN-RELATED"/>
    <property type="match status" value="1"/>
</dbReference>
<dbReference type="InterPro" id="IPR043452">
    <property type="entry name" value="BZIP46-like"/>
</dbReference>
<organism evidence="6 7">
    <name type="scientific">Trapa natans</name>
    <name type="common">Water chestnut</name>
    <dbReference type="NCBI Taxonomy" id="22666"/>
    <lineage>
        <taxon>Eukaryota</taxon>
        <taxon>Viridiplantae</taxon>
        <taxon>Streptophyta</taxon>
        <taxon>Embryophyta</taxon>
        <taxon>Tracheophyta</taxon>
        <taxon>Spermatophyta</taxon>
        <taxon>Magnoliopsida</taxon>
        <taxon>eudicotyledons</taxon>
        <taxon>Gunneridae</taxon>
        <taxon>Pentapetalae</taxon>
        <taxon>rosids</taxon>
        <taxon>malvids</taxon>
        <taxon>Myrtales</taxon>
        <taxon>Lythraceae</taxon>
        <taxon>Trapa</taxon>
    </lineage>
</organism>
<gene>
    <name evidence="6" type="ORF">SAY86_007238</name>
</gene>
<evidence type="ECO:0000256" key="2">
    <source>
        <dbReference type="ARBA" id="ARBA00023125"/>
    </source>
</evidence>
<feature type="compositionally biased region" description="Gly residues" evidence="4">
    <location>
        <begin position="1"/>
        <end position="14"/>
    </location>
</feature>
<dbReference type="GO" id="GO:0003700">
    <property type="term" value="F:DNA-binding transcription factor activity"/>
    <property type="evidence" value="ECO:0007669"/>
    <property type="project" value="InterPro"/>
</dbReference>
<comment type="caution">
    <text evidence="6">The sequence shown here is derived from an EMBL/GenBank/DDBJ whole genome shotgun (WGS) entry which is preliminary data.</text>
</comment>
<dbReference type="GO" id="GO:0003677">
    <property type="term" value="F:DNA binding"/>
    <property type="evidence" value="ECO:0007669"/>
    <property type="project" value="UniProtKB-KW"/>
</dbReference>
<dbReference type="Pfam" id="PF00170">
    <property type="entry name" value="bZIP_1"/>
    <property type="match status" value="1"/>
</dbReference>
<dbReference type="AlphaFoldDB" id="A0AAN7LEN0"/>
<feature type="compositionally biased region" description="Polar residues" evidence="4">
    <location>
        <begin position="273"/>
        <end position="282"/>
    </location>
</feature>
<keyword evidence="7" id="KW-1185">Reference proteome</keyword>
<dbReference type="SMART" id="SM00338">
    <property type="entry name" value="BRLZ"/>
    <property type="match status" value="1"/>
</dbReference>
<dbReference type="InterPro" id="IPR046347">
    <property type="entry name" value="bZIP_sf"/>
</dbReference>
<dbReference type="SUPFAM" id="SSF57959">
    <property type="entry name" value="Leucine zipper domain"/>
    <property type="match status" value="1"/>
</dbReference>
<evidence type="ECO:0000256" key="4">
    <source>
        <dbReference type="SAM" id="MobiDB-lite"/>
    </source>
</evidence>
<protein>
    <recommendedName>
        <fullName evidence="5">BZIP domain-containing protein</fullName>
    </recommendedName>
</protein>
<dbReference type="EMBL" id="JAXQNO010000015">
    <property type="protein sequence ID" value="KAK4782864.1"/>
    <property type="molecule type" value="Genomic_DNA"/>
</dbReference>
<name>A0AAN7LEN0_TRANT</name>
<keyword evidence="3" id="KW-0539">Nucleus</keyword>
<comment type="subcellular location">
    <subcellularLocation>
        <location evidence="1">Nucleus</location>
    </subcellularLocation>
</comment>
<dbReference type="Proteomes" id="UP001346149">
    <property type="component" value="Unassembled WGS sequence"/>
</dbReference>
<dbReference type="FunFam" id="1.20.5.170:FF:000036">
    <property type="entry name" value="ABSCISIC ACID-INSENSITIVE 5-like protein 2"/>
    <property type="match status" value="1"/>
</dbReference>
<evidence type="ECO:0000256" key="3">
    <source>
        <dbReference type="ARBA" id="ARBA00023242"/>
    </source>
</evidence>
<feature type="domain" description="BZIP" evidence="5">
    <location>
        <begin position="250"/>
        <end position="295"/>
    </location>
</feature>
<dbReference type="GO" id="GO:0005634">
    <property type="term" value="C:nucleus"/>
    <property type="evidence" value="ECO:0007669"/>
    <property type="project" value="UniProtKB-SubCell"/>
</dbReference>
<evidence type="ECO:0000313" key="7">
    <source>
        <dbReference type="Proteomes" id="UP001346149"/>
    </source>
</evidence>
<keyword evidence="2" id="KW-0238">DNA-binding</keyword>